<dbReference type="GO" id="GO:0003841">
    <property type="term" value="F:1-acylglycerol-3-phosphate O-acyltransferase activity"/>
    <property type="evidence" value="ECO:0007669"/>
    <property type="project" value="TreeGrafter"/>
</dbReference>
<dbReference type="PANTHER" id="PTHR10434:SF64">
    <property type="entry name" value="1-ACYL-SN-GLYCEROL-3-PHOSPHATE ACYLTRANSFERASE-RELATED"/>
    <property type="match status" value="1"/>
</dbReference>
<protein>
    <submittedName>
        <fullName evidence="8">1-acyl-sn-glycerol-3-phosphate acyltransferase</fullName>
    </submittedName>
</protein>
<dbReference type="GO" id="GO:0006654">
    <property type="term" value="P:phosphatidic acid biosynthetic process"/>
    <property type="evidence" value="ECO:0007669"/>
    <property type="project" value="TreeGrafter"/>
</dbReference>
<dbReference type="EMBL" id="VCKY01000045">
    <property type="protein sequence ID" value="TMR21267.1"/>
    <property type="molecule type" value="Genomic_DNA"/>
</dbReference>
<feature type="region of interest" description="Disordered" evidence="6">
    <location>
        <begin position="94"/>
        <end position="118"/>
    </location>
</feature>
<feature type="domain" description="Phospholipid/glycerol acyltransferase" evidence="7">
    <location>
        <begin position="202"/>
        <end position="314"/>
    </location>
</feature>
<accession>A0A5S4FKL8</accession>
<dbReference type="PANTHER" id="PTHR10434">
    <property type="entry name" value="1-ACYL-SN-GLYCEROL-3-PHOSPHATE ACYLTRANSFERASE"/>
    <property type="match status" value="1"/>
</dbReference>
<comment type="caution">
    <text evidence="8">The sequence shown here is derived from an EMBL/GenBank/DDBJ whole genome shotgun (WGS) entry which is preliminary data.</text>
</comment>
<evidence type="ECO:0000256" key="6">
    <source>
        <dbReference type="SAM" id="MobiDB-lite"/>
    </source>
</evidence>
<dbReference type="InterPro" id="IPR002123">
    <property type="entry name" value="Plipid/glycerol_acylTrfase"/>
</dbReference>
<feature type="region of interest" description="Disordered" evidence="6">
    <location>
        <begin position="1"/>
        <end position="56"/>
    </location>
</feature>
<dbReference type="CDD" id="cd07989">
    <property type="entry name" value="LPLAT_AGPAT-like"/>
    <property type="match status" value="1"/>
</dbReference>
<dbReference type="AlphaFoldDB" id="A0A5S4FKL8"/>
<evidence type="ECO:0000256" key="4">
    <source>
        <dbReference type="ARBA" id="ARBA00023098"/>
    </source>
</evidence>
<reference evidence="8 9" key="1">
    <citation type="submission" date="2019-05" db="EMBL/GenBank/DDBJ databases">
        <title>Draft genome sequence of Nonomuraea turkmeniaca DSM 43926.</title>
        <authorList>
            <person name="Saricaoglu S."/>
            <person name="Isik K."/>
        </authorList>
    </citation>
    <scope>NUCLEOTIDE SEQUENCE [LARGE SCALE GENOMIC DNA]</scope>
    <source>
        <strain evidence="8 9">DSM 43926</strain>
    </source>
</reference>
<dbReference type="Pfam" id="PF01553">
    <property type="entry name" value="Acyltransferase"/>
    <property type="match status" value="1"/>
</dbReference>
<evidence type="ECO:0000256" key="3">
    <source>
        <dbReference type="ARBA" id="ARBA00022679"/>
    </source>
</evidence>
<keyword evidence="4" id="KW-0443">Lipid metabolism</keyword>
<comment type="pathway">
    <text evidence="1">Lipid metabolism.</text>
</comment>
<dbReference type="SUPFAM" id="SSF69593">
    <property type="entry name" value="Glycerol-3-phosphate (1)-acyltransferase"/>
    <property type="match status" value="1"/>
</dbReference>
<keyword evidence="9" id="KW-1185">Reference proteome</keyword>
<keyword evidence="3 8" id="KW-0808">Transferase</keyword>
<keyword evidence="2" id="KW-0444">Lipid biosynthesis</keyword>
<evidence type="ECO:0000256" key="1">
    <source>
        <dbReference type="ARBA" id="ARBA00005189"/>
    </source>
</evidence>
<gene>
    <name evidence="8" type="ORF">ETD86_15815</name>
</gene>
<proteinExistence type="predicted"/>
<feature type="compositionally biased region" description="Low complexity" evidence="6">
    <location>
        <begin position="1"/>
        <end position="11"/>
    </location>
</feature>
<evidence type="ECO:0000259" key="7">
    <source>
        <dbReference type="SMART" id="SM00563"/>
    </source>
</evidence>
<keyword evidence="5 8" id="KW-0012">Acyltransferase</keyword>
<dbReference type="Proteomes" id="UP000309128">
    <property type="component" value="Unassembled WGS sequence"/>
</dbReference>
<evidence type="ECO:0000313" key="9">
    <source>
        <dbReference type="Proteomes" id="UP000309128"/>
    </source>
</evidence>
<evidence type="ECO:0000256" key="2">
    <source>
        <dbReference type="ARBA" id="ARBA00022516"/>
    </source>
</evidence>
<organism evidence="8 9">
    <name type="scientific">Nonomuraea turkmeniaca</name>
    <dbReference type="NCBI Taxonomy" id="103838"/>
    <lineage>
        <taxon>Bacteria</taxon>
        <taxon>Bacillati</taxon>
        <taxon>Actinomycetota</taxon>
        <taxon>Actinomycetes</taxon>
        <taxon>Streptosporangiales</taxon>
        <taxon>Streptosporangiaceae</taxon>
        <taxon>Nonomuraea</taxon>
    </lineage>
</organism>
<name>A0A5S4FKL8_9ACTN</name>
<evidence type="ECO:0000313" key="8">
    <source>
        <dbReference type="EMBL" id="TMR21267.1"/>
    </source>
</evidence>
<sequence>MAGRLLLGAPRRPGHGRGGGRRTGAARAGGVPGHAARPLAPGSPGHGTRRPVRAARPPARLPAAGVLGVRGARARPGLRHRRLLPAAVHGPRQPALPALLPGRGRRGSGTVNSVPPSPWRPLGPCTPAACVHGPAAAAGPLRRLARLTAALLVILTGVPVSLATCRARAGLRAGVTRAWARLLLRSLGVRIEVAACGPDARGLVVANHTSWLDPLVLAATIPSRPLAKHEIAGWPVIGRLVAGSGALFIDRERLYALPATVGAIAGALRAGDTVVAFPEGTTWCGRGMGRFRPAVFQAAIDAGATVVPATLRYREGAATSTRACFVGDDSLLASMLRVAATRGLAVEVTLLAPVRPAPAGPLHTRAALAGLAEARVRANVLEDTHPLRPVLGAPSLAGRG</sequence>
<dbReference type="OrthoDB" id="5184723at2"/>
<dbReference type="SMART" id="SM00563">
    <property type="entry name" value="PlsC"/>
    <property type="match status" value="1"/>
</dbReference>
<evidence type="ECO:0000256" key="5">
    <source>
        <dbReference type="ARBA" id="ARBA00023315"/>
    </source>
</evidence>